<evidence type="ECO:0000256" key="2">
    <source>
        <dbReference type="ARBA" id="ARBA00022723"/>
    </source>
</evidence>
<dbReference type="InterPro" id="IPR042206">
    <property type="entry name" value="CRISPR-assoc_Cas1_C"/>
</dbReference>
<evidence type="ECO:0000256" key="6">
    <source>
        <dbReference type="ARBA" id="ARBA00023118"/>
    </source>
</evidence>
<dbReference type="CDD" id="cd09722">
    <property type="entry name" value="Cas1_I-B"/>
    <property type="match status" value="1"/>
</dbReference>
<dbReference type="NCBIfam" id="TIGR00287">
    <property type="entry name" value="cas1"/>
    <property type="match status" value="1"/>
</dbReference>
<comment type="similarity">
    <text evidence="9">Belongs to the CRISPR-associated endonuclease Cas1 family.</text>
</comment>
<dbReference type="EC" id="3.1.-.-" evidence="9"/>
<protein>
    <recommendedName>
        <fullName evidence="9">CRISPR-associated endonuclease Cas1</fullName>
        <ecNumber evidence="9">3.1.-.-</ecNumber>
    </recommendedName>
</protein>
<organism evidence="10 11">
    <name type="scientific">Leptotrichia trevisanii</name>
    <dbReference type="NCBI Taxonomy" id="109328"/>
    <lineage>
        <taxon>Bacteria</taxon>
        <taxon>Fusobacteriati</taxon>
        <taxon>Fusobacteriota</taxon>
        <taxon>Fusobacteriia</taxon>
        <taxon>Fusobacteriales</taxon>
        <taxon>Leptotrichiaceae</taxon>
        <taxon>Leptotrichia</taxon>
    </lineage>
</organism>
<dbReference type="Proteomes" id="UP000422644">
    <property type="component" value="Chromosome"/>
</dbReference>
<dbReference type="NCBIfam" id="TIGR03641">
    <property type="entry name" value="cas1_HMARI"/>
    <property type="match status" value="1"/>
</dbReference>
<keyword evidence="5 9" id="KW-0460">Magnesium</keyword>
<keyword evidence="1 9" id="KW-0540">Nuclease</keyword>
<keyword evidence="3 9" id="KW-0255">Endonuclease</keyword>
<dbReference type="GO" id="GO:0046872">
    <property type="term" value="F:metal ion binding"/>
    <property type="evidence" value="ECO:0007669"/>
    <property type="project" value="UniProtKB-UniRule"/>
</dbReference>
<dbReference type="InterPro" id="IPR002729">
    <property type="entry name" value="CRISPR-assoc_Cas1"/>
</dbReference>
<dbReference type="OrthoDB" id="9803119at2"/>
<dbReference type="PANTHER" id="PTHR43219:SF1">
    <property type="entry name" value="CRISPR-ASSOCIATED ENDONUCLEASE CAS1"/>
    <property type="match status" value="1"/>
</dbReference>
<dbReference type="PANTHER" id="PTHR43219">
    <property type="entry name" value="CRISPR-ASSOCIATED ENDONUCLEASE CAS1"/>
    <property type="match status" value="1"/>
</dbReference>
<evidence type="ECO:0000256" key="5">
    <source>
        <dbReference type="ARBA" id="ARBA00022842"/>
    </source>
</evidence>
<keyword evidence="6 9" id="KW-0051">Antiviral defense</keyword>
<dbReference type="RefSeq" id="WP_026749134.1">
    <property type="nucleotide sequence ID" value="NZ_AP019831.1"/>
</dbReference>
<feature type="binding site" evidence="9">
    <location>
        <position position="237"/>
    </location>
    <ligand>
        <name>Mn(2+)</name>
        <dbReference type="ChEBI" id="CHEBI:29035"/>
    </ligand>
</feature>
<sequence length="330" mass="39007">MAESYFIFSNGELKRKDNVVRITAPDGRFKDIKIEVTRDIYLFGEVSLNTKCLNYLAQNKIPVHIFNYYGFYTGTFYPKESNVSGKLFVKQVENYTDNSKRIELAQLIIDAASTNILRNLRYYQERGKDLESVITEIKALKKGIFRTNEINELMGIEGSIRRTYYTAWNTIVNQEIDFEKRVKRPPDNMINTMISFLNTLVYTACLSEIYVSQLNPTISYLHSVGERRFSLSLDIAEVFKPLLADRIIFSLLNKKMITEKDFVKDSNYFYMKENAQKLILKTFNERLETSIKHRDLNRKVSYRHLMRLEAYKLVKHLLEDKKYEGFKIWW</sequence>
<dbReference type="AlphaFoldDB" id="A0A510K141"/>
<comment type="cofactor">
    <cofactor evidence="9">
        <name>Mg(2+)</name>
        <dbReference type="ChEBI" id="CHEBI:18420"/>
    </cofactor>
    <cofactor evidence="9">
        <name>Mn(2+)</name>
        <dbReference type="ChEBI" id="CHEBI:29035"/>
    </cofactor>
</comment>
<reference evidence="10 11" key="1">
    <citation type="submission" date="2019-07" db="EMBL/GenBank/DDBJ databases">
        <title>Complete Genome Sequence of Leptotrichia trevisanii Strain JMUB3870.</title>
        <authorList>
            <person name="Watanabe S."/>
            <person name="Cui L."/>
        </authorList>
    </citation>
    <scope>NUCLEOTIDE SEQUENCE [LARGE SCALE GENOMIC DNA]</scope>
    <source>
        <strain evidence="10 11">JMUB3870</strain>
    </source>
</reference>
<dbReference type="GO" id="GO:0004520">
    <property type="term" value="F:DNA endonuclease activity"/>
    <property type="evidence" value="ECO:0007669"/>
    <property type="project" value="InterPro"/>
</dbReference>
<keyword evidence="7 9" id="KW-0238">DNA-binding</keyword>
<dbReference type="HAMAP" id="MF_01470">
    <property type="entry name" value="Cas1"/>
    <property type="match status" value="1"/>
</dbReference>
<dbReference type="GO" id="GO:0051607">
    <property type="term" value="P:defense response to virus"/>
    <property type="evidence" value="ECO:0007669"/>
    <property type="project" value="UniProtKB-UniRule"/>
</dbReference>
<evidence type="ECO:0000256" key="8">
    <source>
        <dbReference type="ARBA" id="ARBA00023211"/>
    </source>
</evidence>
<dbReference type="GO" id="GO:0003677">
    <property type="term" value="F:DNA binding"/>
    <property type="evidence" value="ECO:0007669"/>
    <property type="project" value="UniProtKB-KW"/>
</dbReference>
<evidence type="ECO:0000256" key="9">
    <source>
        <dbReference type="HAMAP-Rule" id="MF_01470"/>
    </source>
</evidence>
<accession>A0A510K141</accession>
<comment type="subunit">
    <text evidence="9">Homodimer, forms a heterotetramer with a Cas2 homodimer.</text>
</comment>
<dbReference type="InterPro" id="IPR019858">
    <property type="entry name" value="CRISPR-assoc_Cas1_HMARI/TNEAP"/>
</dbReference>
<dbReference type="GO" id="GO:0043571">
    <property type="term" value="P:maintenance of CRISPR repeat elements"/>
    <property type="evidence" value="ECO:0007669"/>
    <property type="project" value="UniProtKB-UniRule"/>
</dbReference>
<dbReference type="GO" id="GO:0016787">
    <property type="term" value="F:hydrolase activity"/>
    <property type="evidence" value="ECO:0007669"/>
    <property type="project" value="UniProtKB-KW"/>
</dbReference>
<dbReference type="EMBL" id="AP019831">
    <property type="protein sequence ID" value="BBM44967.1"/>
    <property type="molecule type" value="Genomic_DNA"/>
</dbReference>
<keyword evidence="4 9" id="KW-0378">Hydrolase</keyword>
<gene>
    <name evidence="9 10" type="primary">cas1</name>
    <name evidence="10" type="ORF">JMUB3870_1085</name>
</gene>
<keyword evidence="11" id="KW-1185">Reference proteome</keyword>
<proteinExistence type="inferred from homology"/>
<dbReference type="Gene3D" id="1.20.120.920">
    <property type="entry name" value="CRISPR-associated endonuclease Cas1, C-terminal domain"/>
    <property type="match status" value="1"/>
</dbReference>
<evidence type="ECO:0000256" key="1">
    <source>
        <dbReference type="ARBA" id="ARBA00022722"/>
    </source>
</evidence>
<dbReference type="Gene3D" id="3.100.10.20">
    <property type="entry name" value="CRISPR-associated endonuclease Cas1, N-terminal domain"/>
    <property type="match status" value="1"/>
</dbReference>
<keyword evidence="2 9" id="KW-0479">Metal-binding</keyword>
<evidence type="ECO:0000256" key="7">
    <source>
        <dbReference type="ARBA" id="ARBA00023125"/>
    </source>
</evidence>
<evidence type="ECO:0000256" key="4">
    <source>
        <dbReference type="ARBA" id="ARBA00022801"/>
    </source>
</evidence>
<evidence type="ECO:0000313" key="11">
    <source>
        <dbReference type="Proteomes" id="UP000422644"/>
    </source>
</evidence>
<feature type="binding site" evidence="9">
    <location>
        <position position="222"/>
    </location>
    <ligand>
        <name>Mn(2+)</name>
        <dbReference type="ChEBI" id="CHEBI:29035"/>
    </ligand>
</feature>
<comment type="function">
    <text evidence="9">CRISPR (clustered regularly interspaced short palindromic repeat), is an adaptive immune system that provides protection against mobile genetic elements (viruses, transposable elements and conjugative plasmids). CRISPR clusters contain spacers, sequences complementary to antecedent mobile elements, and target invading nucleic acids. CRISPR clusters are transcribed and processed into CRISPR RNA (crRNA). Acts as a dsDNA endonuclease. Involved in the integration of spacer DNA into the CRISPR cassette.</text>
</comment>
<name>A0A510K141_9FUSO</name>
<evidence type="ECO:0000313" key="10">
    <source>
        <dbReference type="EMBL" id="BBM44967.1"/>
    </source>
</evidence>
<keyword evidence="8 9" id="KW-0464">Manganese</keyword>
<dbReference type="Pfam" id="PF01867">
    <property type="entry name" value="Cas_Cas1"/>
    <property type="match status" value="1"/>
</dbReference>
<feature type="binding site" evidence="9">
    <location>
        <position position="157"/>
    </location>
    <ligand>
        <name>Mn(2+)</name>
        <dbReference type="ChEBI" id="CHEBI:29035"/>
    </ligand>
</feature>
<dbReference type="InterPro" id="IPR042211">
    <property type="entry name" value="CRISPR-assoc_Cas1_N"/>
</dbReference>
<evidence type="ECO:0000256" key="3">
    <source>
        <dbReference type="ARBA" id="ARBA00022759"/>
    </source>
</evidence>